<reference evidence="1" key="1">
    <citation type="submission" date="2014-05" db="EMBL/GenBank/DDBJ databases">
        <title>The transcriptome of the halophilic microalga Tetraselmis sp. GSL018 isolated from the Great Salt Lake, Utah.</title>
        <authorList>
            <person name="Jinkerson R.E."/>
            <person name="D'Adamo S."/>
            <person name="Posewitz M.C."/>
        </authorList>
    </citation>
    <scope>NUCLEOTIDE SEQUENCE</scope>
    <source>
        <strain evidence="1">GSL018</strain>
    </source>
</reference>
<evidence type="ECO:0000313" key="1">
    <source>
        <dbReference type="EMBL" id="JAC71979.1"/>
    </source>
</evidence>
<accession>A0A061RMI9</accession>
<gene>
    <name evidence="1" type="ORF">TSPGSL018_749</name>
</gene>
<organism evidence="1">
    <name type="scientific">Tetraselmis sp. GSL018</name>
    <dbReference type="NCBI Taxonomy" id="582737"/>
    <lineage>
        <taxon>Eukaryota</taxon>
        <taxon>Viridiplantae</taxon>
        <taxon>Chlorophyta</taxon>
        <taxon>core chlorophytes</taxon>
        <taxon>Chlorodendrophyceae</taxon>
        <taxon>Chlorodendrales</taxon>
        <taxon>Chlorodendraceae</taxon>
        <taxon>Tetraselmis</taxon>
    </lineage>
</organism>
<protein>
    <submittedName>
        <fullName evidence="1">Uncharacterized protein</fullName>
    </submittedName>
</protein>
<name>A0A061RMI9_9CHLO</name>
<dbReference type="AlphaFoldDB" id="A0A061RMI9"/>
<dbReference type="EMBL" id="GBEZ01014065">
    <property type="protein sequence ID" value="JAC71979.1"/>
    <property type="molecule type" value="Transcribed_RNA"/>
</dbReference>
<proteinExistence type="predicted"/>
<sequence length="40" mass="4583">MSVAVETWLPPSSLDANKVFECRTPLRRASQKEAYQICQE</sequence>